<dbReference type="OrthoDB" id="370541at2"/>
<organism evidence="2 3">
    <name type="scientific">Zhengella mangrovi</name>
    <dbReference type="NCBI Taxonomy" id="1982044"/>
    <lineage>
        <taxon>Bacteria</taxon>
        <taxon>Pseudomonadati</taxon>
        <taxon>Pseudomonadota</taxon>
        <taxon>Alphaproteobacteria</taxon>
        <taxon>Hyphomicrobiales</taxon>
        <taxon>Notoacmeibacteraceae</taxon>
        <taxon>Zhengella</taxon>
    </lineage>
</organism>
<dbReference type="PANTHER" id="PTHR34700:SF4">
    <property type="entry name" value="PHAGE-LIKE ELEMENT PBSX PROTEIN XKDP"/>
    <property type="match status" value="1"/>
</dbReference>
<dbReference type="Pfam" id="PF10648">
    <property type="entry name" value="Gmad2"/>
    <property type="match status" value="1"/>
</dbReference>
<dbReference type="InterPro" id="IPR052196">
    <property type="entry name" value="Bact_Kbp"/>
</dbReference>
<comment type="caution">
    <text evidence="2">The sequence shown here is derived from an EMBL/GenBank/DDBJ whole genome shotgun (WGS) entry which is preliminary data.</text>
</comment>
<accession>A0A2G1QRV8</accession>
<evidence type="ECO:0000313" key="3">
    <source>
        <dbReference type="Proteomes" id="UP000221168"/>
    </source>
</evidence>
<dbReference type="InterPro" id="IPR018911">
    <property type="entry name" value="Gmad2_Ig-like_dom"/>
</dbReference>
<dbReference type="SUPFAM" id="SSF54106">
    <property type="entry name" value="LysM domain"/>
    <property type="match status" value="1"/>
</dbReference>
<evidence type="ECO:0000259" key="1">
    <source>
        <dbReference type="PROSITE" id="PS51782"/>
    </source>
</evidence>
<feature type="domain" description="LysM" evidence="1">
    <location>
        <begin position="110"/>
        <end position="160"/>
    </location>
</feature>
<keyword evidence="3" id="KW-1185">Reference proteome</keyword>
<dbReference type="Pfam" id="PF01476">
    <property type="entry name" value="LysM"/>
    <property type="match status" value="1"/>
</dbReference>
<dbReference type="PANTHER" id="PTHR34700">
    <property type="entry name" value="POTASSIUM BINDING PROTEIN KBP"/>
    <property type="match status" value="1"/>
</dbReference>
<dbReference type="SMART" id="SM00257">
    <property type="entry name" value="LysM"/>
    <property type="match status" value="1"/>
</dbReference>
<dbReference type="EMBL" id="PDVP01000002">
    <property type="protein sequence ID" value="PHP67938.1"/>
    <property type="molecule type" value="Genomic_DNA"/>
</dbReference>
<proteinExistence type="predicted"/>
<protein>
    <submittedName>
        <fullName evidence="2">Peptidoglycan-binding protein LysM</fullName>
    </submittedName>
</protein>
<dbReference type="CDD" id="cd00118">
    <property type="entry name" value="LysM"/>
    <property type="match status" value="1"/>
</dbReference>
<reference evidence="2 3" key="1">
    <citation type="submission" date="2017-10" db="EMBL/GenBank/DDBJ databases">
        <title>Sedimentibacterium mangrovi gen. nov., sp. nov., a novel member of family Phyllobacteriacea isolated from mangrove sediment.</title>
        <authorList>
            <person name="Liao H."/>
            <person name="Tian Y."/>
        </authorList>
    </citation>
    <scope>NUCLEOTIDE SEQUENCE [LARGE SCALE GENOMIC DNA]</scope>
    <source>
        <strain evidence="2 3">X9-2-2</strain>
    </source>
</reference>
<name>A0A2G1QRV8_9HYPH</name>
<dbReference type="RefSeq" id="WP_099304242.1">
    <property type="nucleotide sequence ID" value="NZ_PDVP01000002.1"/>
</dbReference>
<dbReference type="Proteomes" id="UP000221168">
    <property type="component" value="Unassembled WGS sequence"/>
</dbReference>
<dbReference type="InterPro" id="IPR018392">
    <property type="entry name" value="LysM"/>
</dbReference>
<dbReference type="Gene3D" id="3.10.350.10">
    <property type="entry name" value="LysM domain"/>
    <property type="match status" value="1"/>
</dbReference>
<dbReference type="AlphaFoldDB" id="A0A2G1QRV8"/>
<evidence type="ECO:0000313" key="2">
    <source>
        <dbReference type="EMBL" id="PHP67938.1"/>
    </source>
</evidence>
<sequence>MNIEILQPRPWDLVGSTILIAGNAVAFEGHLTIRVSEGHAEYTGTAAAGATSIRPFQGSVTIPPGPAFMLNRLFVTVTDDSGGGDGGTPPTVVVPVLYGPMILDGYAGYWQHTVASGETLSSIARDYFEGDASQYTVIHQANQHIISNPDLIVPGQVLRIPRTA</sequence>
<dbReference type="PROSITE" id="PS51782">
    <property type="entry name" value="LYSM"/>
    <property type="match status" value="1"/>
</dbReference>
<gene>
    <name evidence="2" type="ORF">CSC94_04470</name>
</gene>
<dbReference type="InterPro" id="IPR036779">
    <property type="entry name" value="LysM_dom_sf"/>
</dbReference>